<accession>A0A161VCC2</accession>
<organism evidence="2 3">
    <name type="scientific">Pseudovibrio axinellae</name>
    <dbReference type="NCBI Taxonomy" id="989403"/>
    <lineage>
        <taxon>Bacteria</taxon>
        <taxon>Pseudomonadati</taxon>
        <taxon>Pseudomonadota</taxon>
        <taxon>Alphaproteobacteria</taxon>
        <taxon>Hyphomicrobiales</taxon>
        <taxon>Stappiaceae</taxon>
        <taxon>Pseudovibrio</taxon>
    </lineage>
</organism>
<sequence length="218" mass="23623">MGNLGAVHQWLFAQFGPVGQARRHGLKPGTICGGAAARFLRHSLRLAALMGDGEQMILDVVLTVWMVCERKLVTCDQVNGIGGTMACGRLNTGCLQPVFCERLANPVGLITPWILIELVVCTRAIILAALMGMLLVVRRVLERIIALHEAGGSQLFAQHKAGARHAFDSPASHGVIFQARLIRQFRHDLRVINEVQAMLTIGPIGEVVPDAFFCGDAI</sequence>
<keyword evidence="1" id="KW-1133">Transmembrane helix</keyword>
<name>A0A161VCC2_9HYPH</name>
<keyword evidence="1" id="KW-0472">Membrane</keyword>
<protein>
    <submittedName>
        <fullName evidence="2">Uncharacterized protein</fullName>
    </submittedName>
</protein>
<evidence type="ECO:0000313" key="2">
    <source>
        <dbReference type="EMBL" id="KZL17087.1"/>
    </source>
</evidence>
<feature type="transmembrane region" description="Helical" evidence="1">
    <location>
        <begin position="113"/>
        <end position="137"/>
    </location>
</feature>
<evidence type="ECO:0000256" key="1">
    <source>
        <dbReference type="SAM" id="Phobius"/>
    </source>
</evidence>
<proteinExistence type="predicted"/>
<evidence type="ECO:0000313" key="3">
    <source>
        <dbReference type="Proteomes" id="UP000076577"/>
    </source>
</evidence>
<comment type="caution">
    <text evidence="2">The sequence shown here is derived from an EMBL/GenBank/DDBJ whole genome shotgun (WGS) entry which is preliminary data.</text>
</comment>
<dbReference type="AlphaFoldDB" id="A0A161VCC2"/>
<reference evidence="2 3" key="1">
    <citation type="journal article" date="2016" name="Front. Microbiol.">
        <title>Comparative Genomic Analysis Reveals a Diverse Repertoire of Genes Involved in Prokaryote-Eukaryote Interactions within the Pseudovibrio Genus.</title>
        <authorList>
            <person name="Romano S."/>
            <person name="Fernandez-Guerra A."/>
            <person name="Reen F.J."/>
            <person name="Glockner F.O."/>
            <person name="Crowley S.P."/>
            <person name="O'Sullivan O."/>
            <person name="Cotter P.D."/>
            <person name="Adams C."/>
            <person name="Dobson A.D."/>
            <person name="O'Gara F."/>
        </authorList>
    </citation>
    <scope>NUCLEOTIDE SEQUENCE [LARGE SCALE GENOMIC DNA]</scope>
    <source>
        <strain evidence="2 3">Ad2</strain>
    </source>
</reference>
<keyword evidence="1" id="KW-0812">Transmembrane</keyword>
<dbReference type="EMBL" id="LMCB01000038">
    <property type="protein sequence ID" value="KZL17087.1"/>
    <property type="molecule type" value="Genomic_DNA"/>
</dbReference>
<dbReference type="Proteomes" id="UP000076577">
    <property type="component" value="Unassembled WGS sequence"/>
</dbReference>
<gene>
    <name evidence="2" type="ORF">PsAD2_03215</name>
</gene>
<keyword evidence="3" id="KW-1185">Reference proteome</keyword>